<evidence type="ECO:0000256" key="9">
    <source>
        <dbReference type="ARBA" id="ARBA00023136"/>
    </source>
</evidence>
<comment type="subcellular location">
    <subcellularLocation>
        <location evidence="1">Cell membrane</location>
    </subcellularLocation>
    <subcellularLocation>
        <location evidence="2">Early endosome</location>
    </subcellularLocation>
</comment>
<dbReference type="PANTHER" id="PTHR23339">
    <property type="entry name" value="TYROSINE SPECIFIC PROTEIN PHOSPHATASE AND DUAL SPECIFICITY PROTEIN PHOSPHATASE"/>
    <property type="match status" value="1"/>
</dbReference>
<evidence type="ECO:0000259" key="18">
    <source>
        <dbReference type="PROSITE" id="PS50056"/>
    </source>
</evidence>
<evidence type="ECO:0000256" key="7">
    <source>
        <dbReference type="ARBA" id="ARBA00022801"/>
    </source>
</evidence>
<organism evidence="19 20">
    <name type="scientific">Mortierella isabellina</name>
    <name type="common">Filamentous fungus</name>
    <name type="synonym">Umbelopsis isabellina</name>
    <dbReference type="NCBI Taxonomy" id="91625"/>
    <lineage>
        <taxon>Eukaryota</taxon>
        <taxon>Fungi</taxon>
        <taxon>Fungi incertae sedis</taxon>
        <taxon>Mucoromycota</taxon>
        <taxon>Mucoromycotina</taxon>
        <taxon>Umbelopsidomycetes</taxon>
        <taxon>Umbelopsidales</taxon>
        <taxon>Umbelopsidaceae</taxon>
        <taxon>Umbelopsis</taxon>
    </lineage>
</organism>
<dbReference type="InterPro" id="IPR000387">
    <property type="entry name" value="Tyr_Pase_dom"/>
</dbReference>
<dbReference type="InterPro" id="IPR003595">
    <property type="entry name" value="Tyr_Pase_cat"/>
</dbReference>
<keyword evidence="20" id="KW-1185">Reference proteome</keyword>
<keyword evidence="7" id="KW-0378">Hydrolase</keyword>
<evidence type="ECO:0000256" key="8">
    <source>
        <dbReference type="ARBA" id="ARBA00022912"/>
    </source>
</evidence>
<evidence type="ECO:0000256" key="17">
    <source>
        <dbReference type="ARBA" id="ARBA00082375"/>
    </source>
</evidence>
<proteinExistence type="predicted"/>
<evidence type="ECO:0000256" key="3">
    <source>
        <dbReference type="ARBA" id="ARBA00013064"/>
    </source>
</evidence>
<dbReference type="AlphaFoldDB" id="A0A8H7PVY9"/>
<name>A0A8H7PVY9_MORIS</name>
<dbReference type="OrthoDB" id="8048523at2759"/>
<dbReference type="GO" id="GO:0043542">
    <property type="term" value="P:endothelial cell migration"/>
    <property type="evidence" value="ECO:0007669"/>
    <property type="project" value="UniProtKB-ARBA"/>
</dbReference>
<dbReference type="InterPro" id="IPR029021">
    <property type="entry name" value="Prot-tyrosine_phosphatase-like"/>
</dbReference>
<dbReference type="SUPFAM" id="SSF52799">
    <property type="entry name" value="(Phosphotyrosine protein) phosphatases II"/>
    <property type="match status" value="1"/>
</dbReference>
<keyword evidence="8" id="KW-0904">Protein phosphatase</keyword>
<keyword evidence="9" id="KW-0472">Membrane</keyword>
<comment type="caution">
    <text evidence="19">The sequence shown here is derived from an EMBL/GenBank/DDBJ whole genome shotgun (WGS) entry which is preliminary data.</text>
</comment>
<evidence type="ECO:0000256" key="16">
    <source>
        <dbReference type="ARBA" id="ARBA00069015"/>
    </source>
</evidence>
<keyword evidence="10" id="KW-1015">Disulfide bond</keyword>
<accession>A0A8H7PVY9</accession>
<evidence type="ECO:0000256" key="14">
    <source>
        <dbReference type="ARBA" id="ARBA00057132"/>
    </source>
</evidence>
<dbReference type="Gene3D" id="3.90.190.10">
    <property type="entry name" value="Protein tyrosine phosphatase superfamily"/>
    <property type="match status" value="1"/>
</dbReference>
<evidence type="ECO:0000256" key="2">
    <source>
        <dbReference type="ARBA" id="ARBA00004412"/>
    </source>
</evidence>
<evidence type="ECO:0000256" key="13">
    <source>
        <dbReference type="ARBA" id="ARBA00051722"/>
    </source>
</evidence>
<evidence type="ECO:0000256" key="5">
    <source>
        <dbReference type="ARBA" id="ARBA00022481"/>
    </source>
</evidence>
<evidence type="ECO:0000256" key="11">
    <source>
        <dbReference type="ARBA" id="ARBA00023288"/>
    </source>
</evidence>
<dbReference type="GO" id="GO:0004725">
    <property type="term" value="F:protein tyrosine phosphatase activity"/>
    <property type="evidence" value="ECO:0007669"/>
    <property type="project" value="UniProtKB-EC"/>
</dbReference>
<dbReference type="GO" id="GO:0005886">
    <property type="term" value="C:plasma membrane"/>
    <property type="evidence" value="ECO:0007669"/>
    <property type="project" value="UniProtKB-SubCell"/>
</dbReference>
<gene>
    <name evidence="19" type="ORF">INT43_008890</name>
</gene>
<dbReference type="GO" id="GO:0009966">
    <property type="term" value="P:regulation of signal transduction"/>
    <property type="evidence" value="ECO:0007669"/>
    <property type="project" value="UniProtKB-ARBA"/>
</dbReference>
<keyword evidence="6" id="KW-0967">Endosome</keyword>
<dbReference type="FunFam" id="3.90.190.10:FF:000105">
    <property type="entry name" value="Protein tyrosine phosphatase type IVA 3"/>
    <property type="match status" value="1"/>
</dbReference>
<evidence type="ECO:0000256" key="4">
    <source>
        <dbReference type="ARBA" id="ARBA00022475"/>
    </source>
</evidence>
<comment type="catalytic activity">
    <reaction evidence="13">
        <text>O-phospho-L-tyrosyl-[protein] + H2O = L-tyrosyl-[protein] + phosphate</text>
        <dbReference type="Rhea" id="RHEA:10684"/>
        <dbReference type="Rhea" id="RHEA-COMP:10136"/>
        <dbReference type="Rhea" id="RHEA-COMP:20101"/>
        <dbReference type="ChEBI" id="CHEBI:15377"/>
        <dbReference type="ChEBI" id="CHEBI:43474"/>
        <dbReference type="ChEBI" id="CHEBI:46858"/>
        <dbReference type="ChEBI" id="CHEBI:61978"/>
        <dbReference type="EC" id="3.1.3.48"/>
    </reaction>
</comment>
<evidence type="ECO:0000256" key="1">
    <source>
        <dbReference type="ARBA" id="ARBA00004236"/>
    </source>
</evidence>
<comment type="subunit">
    <text evidence="15">Interacts with tubulin.</text>
</comment>
<dbReference type="Proteomes" id="UP000654370">
    <property type="component" value="Unassembled WGS sequence"/>
</dbReference>
<evidence type="ECO:0000256" key="12">
    <source>
        <dbReference type="ARBA" id="ARBA00023289"/>
    </source>
</evidence>
<dbReference type="EC" id="3.1.3.48" evidence="3"/>
<feature type="domain" description="Tyrosine specific protein phosphatases" evidence="18">
    <location>
        <begin position="78"/>
        <end position="139"/>
    </location>
</feature>
<keyword evidence="11" id="KW-0449">Lipoprotein</keyword>
<reference evidence="19" key="1">
    <citation type="submission" date="2020-12" db="EMBL/GenBank/DDBJ databases">
        <title>Metabolic potential, ecology and presence of endohyphal bacteria is reflected in genomic diversity of Mucoromycotina.</title>
        <authorList>
            <person name="Muszewska A."/>
            <person name="Okrasinska A."/>
            <person name="Steczkiewicz K."/>
            <person name="Drgas O."/>
            <person name="Orlowska M."/>
            <person name="Perlinska-Lenart U."/>
            <person name="Aleksandrzak-Piekarczyk T."/>
            <person name="Szatraj K."/>
            <person name="Zielenkiewicz U."/>
            <person name="Pilsyk S."/>
            <person name="Malc E."/>
            <person name="Mieczkowski P."/>
            <person name="Kruszewska J.S."/>
            <person name="Biernat P."/>
            <person name="Pawlowska J."/>
        </authorList>
    </citation>
    <scope>NUCLEOTIDE SEQUENCE</scope>
    <source>
        <strain evidence="19">WA0000067209</strain>
    </source>
</reference>
<protein>
    <recommendedName>
        <fullName evidence="16">Protein tyrosine phosphatase type IVA 3</fullName>
        <ecNumber evidence="3">3.1.3.48</ecNumber>
    </recommendedName>
    <alternativeName>
        <fullName evidence="17">Protein-tyrosine phosphatase 4a3</fullName>
    </alternativeName>
</protein>
<dbReference type="EMBL" id="JAEPQZ010000005">
    <property type="protein sequence ID" value="KAG2181307.1"/>
    <property type="molecule type" value="Genomic_DNA"/>
</dbReference>
<dbReference type="InterPro" id="IPR050561">
    <property type="entry name" value="PTP"/>
</dbReference>
<dbReference type="PROSITE" id="PS50056">
    <property type="entry name" value="TYR_PHOSPHATASE_2"/>
    <property type="match status" value="1"/>
</dbReference>
<sequence length="160" mass="18324">MSFMFSVIDKKYIILDCPSEETLPRYLDVLKEQSVTDLVRICDADNTYNAKILEDHGITVHDDIKFQDGGVPDGPAIEKWLQLTYRASGMIGVHCVSGIGRAPVLVTISLIENGMDPLDAIEYIRKHRRGALNKRQIQYIDRYKSRRRKRNFFSSLFKGS</sequence>
<dbReference type="GO" id="GO:0005769">
    <property type="term" value="C:early endosome"/>
    <property type="evidence" value="ECO:0007669"/>
    <property type="project" value="UniProtKB-SubCell"/>
</dbReference>
<keyword evidence="5" id="KW-0488">Methylation</keyword>
<dbReference type="SMART" id="SM00404">
    <property type="entry name" value="PTPc_motif"/>
    <property type="match status" value="1"/>
</dbReference>
<evidence type="ECO:0000256" key="15">
    <source>
        <dbReference type="ARBA" id="ARBA00064590"/>
    </source>
</evidence>
<evidence type="ECO:0000256" key="6">
    <source>
        <dbReference type="ARBA" id="ARBA00022753"/>
    </source>
</evidence>
<evidence type="ECO:0000313" key="19">
    <source>
        <dbReference type="EMBL" id="KAG2181307.1"/>
    </source>
</evidence>
<keyword evidence="4" id="KW-1003">Cell membrane</keyword>
<evidence type="ECO:0000256" key="10">
    <source>
        <dbReference type="ARBA" id="ARBA00023157"/>
    </source>
</evidence>
<comment type="function">
    <text evidence="14">Protein tyrosine phosphatase which stimulates progression from G1 into S phase during mitosis. Enhances cell proliferation, cell motility and invasive activity, and promotes cancer metastasis. May be involved in the progression of cardiac hypertrophy by inhibiting intracellular calcium mobilization in response to angiotensin II.</text>
</comment>
<keyword evidence="12" id="KW-0636">Prenylation</keyword>
<evidence type="ECO:0000313" key="20">
    <source>
        <dbReference type="Proteomes" id="UP000654370"/>
    </source>
</evidence>